<name>A9FWE9_SORC5</name>
<protein>
    <submittedName>
        <fullName evidence="2">Uncharacterized protein</fullName>
    </submittedName>
</protein>
<keyword evidence="1" id="KW-1133">Transmembrane helix</keyword>
<sequence length="96" mass="10166">MLLGRWSWALSLLFITSLSVLMTALHLRSGGSVLVAWAAHLGIHLDNVSRAHMSGDGAAPLLVTTIVALVAAVTTARWMQIQTRSVATVQPAPRPG</sequence>
<dbReference type="KEGG" id="scl:sce2213"/>
<dbReference type="RefSeq" id="WP_012234847.1">
    <property type="nucleotide sequence ID" value="NC_010162.1"/>
</dbReference>
<dbReference type="OrthoDB" id="3693644at2"/>
<dbReference type="BioCyc" id="SCEL448385:SCE_RS11355-MONOMER"/>
<keyword evidence="1" id="KW-0812">Transmembrane</keyword>
<dbReference type="Proteomes" id="UP000002139">
    <property type="component" value="Chromosome"/>
</dbReference>
<dbReference type="STRING" id="448385.sce2213"/>
<accession>A9FWE9</accession>
<evidence type="ECO:0000256" key="1">
    <source>
        <dbReference type="SAM" id="Phobius"/>
    </source>
</evidence>
<keyword evidence="1" id="KW-0472">Membrane</keyword>
<organism evidence="2 3">
    <name type="scientific">Sorangium cellulosum (strain So ce56)</name>
    <name type="common">Polyangium cellulosum (strain So ce56)</name>
    <dbReference type="NCBI Taxonomy" id="448385"/>
    <lineage>
        <taxon>Bacteria</taxon>
        <taxon>Pseudomonadati</taxon>
        <taxon>Myxococcota</taxon>
        <taxon>Polyangia</taxon>
        <taxon>Polyangiales</taxon>
        <taxon>Polyangiaceae</taxon>
        <taxon>Sorangium</taxon>
    </lineage>
</organism>
<evidence type="ECO:0000313" key="2">
    <source>
        <dbReference type="EMBL" id="CAN92372.1"/>
    </source>
</evidence>
<dbReference type="HOGENOM" id="CLU_2358214_0_0_7"/>
<dbReference type="eggNOG" id="COG1266">
    <property type="taxonomic scope" value="Bacteria"/>
</dbReference>
<gene>
    <name evidence="2" type="ordered locus">sce2213</name>
</gene>
<keyword evidence="3" id="KW-1185">Reference proteome</keyword>
<reference evidence="2 3" key="1">
    <citation type="journal article" date="2007" name="Nat. Biotechnol.">
        <title>Complete genome sequence of the myxobacterium Sorangium cellulosum.</title>
        <authorList>
            <person name="Schneiker S."/>
            <person name="Perlova O."/>
            <person name="Kaiser O."/>
            <person name="Gerth K."/>
            <person name="Alici A."/>
            <person name="Altmeyer M.O."/>
            <person name="Bartels D."/>
            <person name="Bekel T."/>
            <person name="Beyer S."/>
            <person name="Bode E."/>
            <person name="Bode H.B."/>
            <person name="Bolten C.J."/>
            <person name="Choudhuri J.V."/>
            <person name="Doss S."/>
            <person name="Elnakady Y.A."/>
            <person name="Frank B."/>
            <person name="Gaigalat L."/>
            <person name="Goesmann A."/>
            <person name="Groeger C."/>
            <person name="Gross F."/>
            <person name="Jelsbak L."/>
            <person name="Jelsbak L."/>
            <person name="Kalinowski J."/>
            <person name="Kegler C."/>
            <person name="Knauber T."/>
            <person name="Konietzny S."/>
            <person name="Kopp M."/>
            <person name="Krause L."/>
            <person name="Krug D."/>
            <person name="Linke B."/>
            <person name="Mahmud T."/>
            <person name="Martinez-Arias R."/>
            <person name="McHardy A.C."/>
            <person name="Merai M."/>
            <person name="Meyer F."/>
            <person name="Mormann S."/>
            <person name="Munoz-Dorado J."/>
            <person name="Perez J."/>
            <person name="Pradella S."/>
            <person name="Rachid S."/>
            <person name="Raddatz G."/>
            <person name="Rosenau F."/>
            <person name="Rueckert C."/>
            <person name="Sasse F."/>
            <person name="Scharfe M."/>
            <person name="Schuster S.C."/>
            <person name="Suen G."/>
            <person name="Treuner-Lange A."/>
            <person name="Velicer G.J."/>
            <person name="Vorholter F.-J."/>
            <person name="Weissman K.J."/>
            <person name="Welch R.D."/>
            <person name="Wenzel S.C."/>
            <person name="Whitworth D.E."/>
            <person name="Wilhelm S."/>
            <person name="Wittmann C."/>
            <person name="Bloecker H."/>
            <person name="Puehler A."/>
            <person name="Mueller R."/>
        </authorList>
    </citation>
    <scope>NUCLEOTIDE SEQUENCE [LARGE SCALE GENOMIC DNA]</scope>
    <source>
        <strain evidence="3">So ce56</strain>
    </source>
</reference>
<evidence type="ECO:0000313" key="3">
    <source>
        <dbReference type="Proteomes" id="UP000002139"/>
    </source>
</evidence>
<dbReference type="AlphaFoldDB" id="A9FWE9"/>
<feature type="transmembrane region" description="Helical" evidence="1">
    <location>
        <begin position="57"/>
        <end position="76"/>
    </location>
</feature>
<dbReference type="EMBL" id="AM746676">
    <property type="protein sequence ID" value="CAN92372.1"/>
    <property type="molecule type" value="Genomic_DNA"/>
</dbReference>
<proteinExistence type="predicted"/>